<dbReference type="PATRIC" id="fig|1486262.3.peg.2522"/>
<evidence type="ECO:0000313" key="3">
    <source>
        <dbReference type="Proteomes" id="UP000032611"/>
    </source>
</evidence>
<dbReference type="AlphaFoldDB" id="A0A0D5LPV0"/>
<feature type="region of interest" description="Disordered" evidence="1">
    <location>
        <begin position="1"/>
        <end position="23"/>
    </location>
</feature>
<dbReference type="Proteomes" id="UP000032611">
    <property type="component" value="Chromosome"/>
</dbReference>
<proteinExistence type="predicted"/>
<evidence type="ECO:0000313" key="2">
    <source>
        <dbReference type="EMBL" id="AJY46259.1"/>
    </source>
</evidence>
<sequence length="65" mass="7130">MADSDEPAPAHAVPGLSAQQNNKKKTMLPHIADTGHKRSVIANRLYEGERPLYALKQADLSARCF</sequence>
<reference evidence="2 3" key="1">
    <citation type="journal article" date="2015" name="Genome Announc.">
        <title>Complete genome sequence of Martelella endophytica YC6887, which has antifungal activity associated with a halophyte.</title>
        <authorList>
            <person name="Khan A."/>
            <person name="Khan H."/>
            <person name="Chung E.J."/>
            <person name="Hossain M.T."/>
            <person name="Chung Y.R."/>
        </authorList>
    </citation>
    <scope>NUCLEOTIDE SEQUENCE [LARGE SCALE GENOMIC DNA]</scope>
    <source>
        <strain evidence="2">YC6887</strain>
    </source>
</reference>
<dbReference type="EMBL" id="CP010803">
    <property type="protein sequence ID" value="AJY46259.1"/>
    <property type="molecule type" value="Genomic_DNA"/>
</dbReference>
<dbReference type="HOGENOM" id="CLU_2844700_0_0_5"/>
<gene>
    <name evidence="2" type="ORF">TM49_12185</name>
</gene>
<name>A0A0D5LPV0_MAREN</name>
<protein>
    <submittedName>
        <fullName evidence="2">Uncharacterized protein</fullName>
    </submittedName>
</protein>
<evidence type="ECO:0000256" key="1">
    <source>
        <dbReference type="SAM" id="MobiDB-lite"/>
    </source>
</evidence>
<organism evidence="2 3">
    <name type="scientific">Martelella endophytica</name>
    <dbReference type="NCBI Taxonomy" id="1486262"/>
    <lineage>
        <taxon>Bacteria</taxon>
        <taxon>Pseudomonadati</taxon>
        <taxon>Pseudomonadota</taxon>
        <taxon>Alphaproteobacteria</taxon>
        <taxon>Hyphomicrobiales</taxon>
        <taxon>Aurantimonadaceae</taxon>
        <taxon>Martelella</taxon>
    </lineage>
</organism>
<dbReference type="STRING" id="1486262.TM49_12185"/>
<dbReference type="KEGG" id="mey:TM49_12185"/>
<keyword evidence="3" id="KW-1185">Reference proteome</keyword>
<accession>A0A0D5LPV0</accession>